<dbReference type="InterPro" id="IPR003660">
    <property type="entry name" value="HAMP_dom"/>
</dbReference>
<dbReference type="PROSITE" id="PS50885">
    <property type="entry name" value="HAMP"/>
    <property type="match status" value="1"/>
</dbReference>
<dbReference type="SUPFAM" id="SSF158472">
    <property type="entry name" value="HAMP domain-like"/>
    <property type="match status" value="1"/>
</dbReference>
<dbReference type="InterPro" id="IPR001054">
    <property type="entry name" value="A/G_cyclase"/>
</dbReference>
<evidence type="ECO:0000313" key="4">
    <source>
        <dbReference type="EMBL" id="MBB3146705.1"/>
    </source>
</evidence>
<organism evidence="4 5">
    <name type="scientific">Phyllobacterium trifolii</name>
    <dbReference type="NCBI Taxonomy" id="300193"/>
    <lineage>
        <taxon>Bacteria</taxon>
        <taxon>Pseudomonadati</taxon>
        <taxon>Pseudomonadota</taxon>
        <taxon>Alphaproteobacteria</taxon>
        <taxon>Hyphomicrobiales</taxon>
        <taxon>Phyllobacteriaceae</taxon>
        <taxon>Phyllobacterium</taxon>
    </lineage>
</organism>
<dbReference type="Proteomes" id="UP000554520">
    <property type="component" value="Unassembled WGS sequence"/>
</dbReference>
<feature type="transmembrane region" description="Helical" evidence="1">
    <location>
        <begin position="16"/>
        <end position="40"/>
    </location>
</feature>
<reference evidence="4 5" key="1">
    <citation type="submission" date="2020-08" db="EMBL/GenBank/DDBJ databases">
        <title>Genomic Encyclopedia of Type Strains, Phase III (KMG-III): the genomes of soil and plant-associated and newly described type strains.</title>
        <authorList>
            <person name="Whitman W."/>
        </authorList>
    </citation>
    <scope>NUCLEOTIDE SEQUENCE [LARGE SCALE GENOMIC DNA]</scope>
    <source>
        <strain evidence="4 5">CECT 7015</strain>
    </source>
</reference>
<evidence type="ECO:0000259" key="2">
    <source>
        <dbReference type="PROSITE" id="PS50125"/>
    </source>
</evidence>
<dbReference type="RefSeq" id="WP_312879882.1">
    <property type="nucleotide sequence ID" value="NZ_JACHXN010000009.1"/>
</dbReference>
<sequence length="587" mass="64006">MTIAIRPLRRSLFRKYFTTIFAAVLLPIIVGGTIEAWLGYRDQRASIDSRLLSEARASSERISSFLNSIIDQMGWTVQLPVASVSPEERRFDALRLLRQAPAITEFAQADRQGKELLRVSRVVPDIVDSGRDLSRETSFQELMQNGGRFGPVYFSRGSEPYMAIAIAGEKHSTGVAIAEVNLKLIWSVIANIRVGQKGHAHVRDRIGRLIAHPEIVRVLRGEDPGDLMAVPGRQAVADDVAQAPVQSDTVIVRRGDSGAWVIAGSAIVPGPNWTVYVEQPLSEAFAPIYAALWRTGILLIAGIGVSAALAYVLAGRITGPIRLLEQGAAKIGAGQFDHRVRIDSGDELEELAERFNIMADEIALSRERSERIARLRQFLAPQVAELIEIEGSEKLLESKQADVVVVFGDLRNFTAFSAKTEPGEIMAVLEEFFTVLGRLVQKHEATQTGFSGDGFMLLLNAPVPCDDPVGRAARMAVDMQEAVQELVFRWTSVGYSIGFGMGMAAGAATVGRIGYEGRLEYTAIGPVVNLASRLCSAAKDGQILIDAATARQIGPATPLDDLGERLLKGFEADTRVFAIKMKERRVC</sequence>
<proteinExistence type="predicted"/>
<dbReference type="Gene3D" id="3.30.450.20">
    <property type="entry name" value="PAS domain"/>
    <property type="match status" value="1"/>
</dbReference>
<dbReference type="GO" id="GO:0006171">
    <property type="term" value="P:cAMP biosynthetic process"/>
    <property type="evidence" value="ECO:0007669"/>
    <property type="project" value="TreeGrafter"/>
</dbReference>
<dbReference type="CDD" id="cd06225">
    <property type="entry name" value="HAMP"/>
    <property type="match status" value="1"/>
</dbReference>
<dbReference type="EMBL" id="JACHXN010000009">
    <property type="protein sequence ID" value="MBB3146705.1"/>
    <property type="molecule type" value="Genomic_DNA"/>
</dbReference>
<dbReference type="SUPFAM" id="SSF55073">
    <property type="entry name" value="Nucleotide cyclase"/>
    <property type="match status" value="1"/>
</dbReference>
<feature type="domain" description="Guanylate cyclase" evidence="2">
    <location>
        <begin position="404"/>
        <end position="535"/>
    </location>
</feature>
<dbReference type="PANTHER" id="PTHR43081">
    <property type="entry name" value="ADENYLATE CYCLASE, TERMINAL-DIFFERENTIATION SPECIFIC-RELATED"/>
    <property type="match status" value="1"/>
</dbReference>
<dbReference type="AlphaFoldDB" id="A0A839U9Q6"/>
<dbReference type="InterPro" id="IPR029787">
    <property type="entry name" value="Nucleotide_cyclase"/>
</dbReference>
<accession>A0A839U9Q6</accession>
<dbReference type="CDD" id="cd18774">
    <property type="entry name" value="PDC2_HK_sensor"/>
    <property type="match status" value="1"/>
</dbReference>
<dbReference type="Gene3D" id="6.10.340.10">
    <property type="match status" value="1"/>
</dbReference>
<dbReference type="GO" id="GO:0004016">
    <property type="term" value="F:adenylate cyclase activity"/>
    <property type="evidence" value="ECO:0007669"/>
    <property type="project" value="UniProtKB-ARBA"/>
</dbReference>
<evidence type="ECO:0000313" key="5">
    <source>
        <dbReference type="Proteomes" id="UP000554520"/>
    </source>
</evidence>
<dbReference type="Pfam" id="PF00672">
    <property type="entry name" value="HAMP"/>
    <property type="match status" value="1"/>
</dbReference>
<dbReference type="Pfam" id="PF00211">
    <property type="entry name" value="Guanylate_cyc"/>
    <property type="match status" value="1"/>
</dbReference>
<feature type="transmembrane region" description="Helical" evidence="1">
    <location>
        <begin position="291"/>
        <end position="314"/>
    </location>
</feature>
<dbReference type="SMART" id="SM00044">
    <property type="entry name" value="CYCc"/>
    <property type="match status" value="1"/>
</dbReference>
<dbReference type="Gene3D" id="3.30.70.1230">
    <property type="entry name" value="Nucleotide cyclase"/>
    <property type="match status" value="1"/>
</dbReference>
<gene>
    <name evidence="4" type="ORF">FHS21_003121</name>
</gene>
<name>A0A839U9Q6_9HYPH</name>
<dbReference type="InterPro" id="IPR050697">
    <property type="entry name" value="Adenylyl/Guanylyl_Cyclase_3/4"/>
</dbReference>
<protein>
    <submittedName>
        <fullName evidence="4">Class 3 adenylate cyclase</fullName>
    </submittedName>
</protein>
<dbReference type="GO" id="GO:0035556">
    <property type="term" value="P:intracellular signal transduction"/>
    <property type="evidence" value="ECO:0007669"/>
    <property type="project" value="InterPro"/>
</dbReference>
<keyword evidence="1" id="KW-0472">Membrane</keyword>
<comment type="caution">
    <text evidence="4">The sequence shown here is derived from an EMBL/GenBank/DDBJ whole genome shotgun (WGS) entry which is preliminary data.</text>
</comment>
<dbReference type="PROSITE" id="PS50125">
    <property type="entry name" value="GUANYLATE_CYCLASE_2"/>
    <property type="match status" value="1"/>
</dbReference>
<dbReference type="SMART" id="SM00304">
    <property type="entry name" value="HAMP"/>
    <property type="match status" value="1"/>
</dbReference>
<feature type="domain" description="HAMP" evidence="3">
    <location>
        <begin position="315"/>
        <end position="367"/>
    </location>
</feature>
<dbReference type="GO" id="GO:0016020">
    <property type="term" value="C:membrane"/>
    <property type="evidence" value="ECO:0007669"/>
    <property type="project" value="InterPro"/>
</dbReference>
<evidence type="ECO:0000259" key="3">
    <source>
        <dbReference type="PROSITE" id="PS50885"/>
    </source>
</evidence>
<keyword evidence="1" id="KW-1133">Transmembrane helix</keyword>
<dbReference type="CDD" id="cd07302">
    <property type="entry name" value="CHD"/>
    <property type="match status" value="1"/>
</dbReference>
<evidence type="ECO:0000256" key="1">
    <source>
        <dbReference type="SAM" id="Phobius"/>
    </source>
</evidence>
<keyword evidence="5" id="KW-1185">Reference proteome</keyword>
<keyword evidence="1" id="KW-0812">Transmembrane</keyword>
<dbReference type="PANTHER" id="PTHR43081:SF20">
    <property type="entry name" value="TWO-COMPONENT RESPONSE REGULATOR"/>
    <property type="match status" value="1"/>
</dbReference>